<evidence type="ECO:0000256" key="3">
    <source>
        <dbReference type="ARBA" id="ARBA00048267"/>
    </source>
</evidence>
<dbReference type="GO" id="GO:0005737">
    <property type="term" value="C:cytoplasm"/>
    <property type="evidence" value="ECO:0007669"/>
    <property type="project" value="InterPro"/>
</dbReference>
<comment type="catalytic activity">
    <reaction evidence="3">
        <text>[protein]-L-glutamate 5-O-methyl ester + H2O = L-glutamyl-[protein] + methanol + H(+)</text>
        <dbReference type="Rhea" id="RHEA:23236"/>
        <dbReference type="Rhea" id="RHEA-COMP:10208"/>
        <dbReference type="Rhea" id="RHEA-COMP:10311"/>
        <dbReference type="ChEBI" id="CHEBI:15377"/>
        <dbReference type="ChEBI" id="CHEBI:15378"/>
        <dbReference type="ChEBI" id="CHEBI:17790"/>
        <dbReference type="ChEBI" id="CHEBI:29973"/>
        <dbReference type="ChEBI" id="CHEBI:82795"/>
        <dbReference type="EC" id="3.1.1.61"/>
    </reaction>
</comment>
<feature type="domain" description="CheB-type methylesterase" evidence="5">
    <location>
        <begin position="1"/>
        <end position="172"/>
    </location>
</feature>
<comment type="caution">
    <text evidence="6">The sequence shown here is derived from an EMBL/GenBank/DDBJ whole genome shotgun (WGS) entry which is preliminary data.</text>
</comment>
<dbReference type="AlphaFoldDB" id="A0A847RQH1"/>
<sequence>MIAIGGSAGSLPVLAELLEQLPASIDCTMMIIVHRLKNVPSDLDRLLSLKAPIIEPEDKQPVLSHRIYLAPQNYHLLIEDEGTFALDYAEPLHYSRPSIDVSFASVAEVYGPRALAILLSGASKDGAAGMQRIIAAGGTGFVQDPASALFDTMPLAALELCPEAQAMSLTDMVHFLTELKMSAEHDQ</sequence>
<dbReference type="PANTHER" id="PTHR42872:SF6">
    <property type="entry name" value="PROTEIN-GLUTAMATE METHYLESTERASE_PROTEIN-GLUTAMINE GLUTAMINASE"/>
    <property type="match status" value="1"/>
</dbReference>
<evidence type="ECO:0000256" key="4">
    <source>
        <dbReference type="PROSITE-ProRule" id="PRU00050"/>
    </source>
</evidence>
<dbReference type="InterPro" id="IPR035909">
    <property type="entry name" value="CheB_C"/>
</dbReference>
<evidence type="ECO:0000256" key="1">
    <source>
        <dbReference type="ARBA" id="ARBA00022801"/>
    </source>
</evidence>
<dbReference type="SUPFAM" id="SSF52738">
    <property type="entry name" value="Methylesterase CheB, C-terminal domain"/>
    <property type="match status" value="1"/>
</dbReference>
<dbReference type="EMBL" id="JABAIA010000001">
    <property type="protein sequence ID" value="NLR62965.1"/>
    <property type="molecule type" value="Genomic_DNA"/>
</dbReference>
<name>A0A847RQH1_9BACT</name>
<dbReference type="Pfam" id="PF01339">
    <property type="entry name" value="CheB_methylest"/>
    <property type="match status" value="1"/>
</dbReference>
<dbReference type="GO" id="GO:0006935">
    <property type="term" value="P:chemotaxis"/>
    <property type="evidence" value="ECO:0007669"/>
    <property type="project" value="UniProtKB-UniRule"/>
</dbReference>
<evidence type="ECO:0000313" key="6">
    <source>
        <dbReference type="EMBL" id="NLR62965.1"/>
    </source>
</evidence>
<organism evidence="6 7">
    <name type="scientific">Chitinophaga varians</name>
    <dbReference type="NCBI Taxonomy" id="2202339"/>
    <lineage>
        <taxon>Bacteria</taxon>
        <taxon>Pseudomonadati</taxon>
        <taxon>Bacteroidota</taxon>
        <taxon>Chitinophagia</taxon>
        <taxon>Chitinophagales</taxon>
        <taxon>Chitinophagaceae</taxon>
        <taxon>Chitinophaga</taxon>
    </lineage>
</organism>
<gene>
    <name evidence="6" type="ORF">HGH92_01480</name>
</gene>
<feature type="active site" evidence="4">
    <location>
        <position position="125"/>
    </location>
</feature>
<dbReference type="GO" id="GO:0008984">
    <property type="term" value="F:protein-glutamate methylesterase activity"/>
    <property type="evidence" value="ECO:0007669"/>
    <property type="project" value="UniProtKB-EC"/>
</dbReference>
<evidence type="ECO:0000259" key="5">
    <source>
        <dbReference type="PROSITE" id="PS50122"/>
    </source>
</evidence>
<dbReference type="Gene3D" id="3.40.50.180">
    <property type="entry name" value="Methylesterase CheB, C-terminal domain"/>
    <property type="match status" value="1"/>
</dbReference>
<keyword evidence="1 4" id="KW-0378">Hydrolase</keyword>
<feature type="active site" evidence="4">
    <location>
        <position position="7"/>
    </location>
</feature>
<dbReference type="PROSITE" id="PS50122">
    <property type="entry name" value="CHEB"/>
    <property type="match status" value="1"/>
</dbReference>
<evidence type="ECO:0000256" key="2">
    <source>
        <dbReference type="ARBA" id="ARBA00039140"/>
    </source>
</evidence>
<dbReference type="Proteomes" id="UP000570474">
    <property type="component" value="Unassembled WGS sequence"/>
</dbReference>
<dbReference type="PANTHER" id="PTHR42872">
    <property type="entry name" value="PROTEIN-GLUTAMATE METHYLESTERASE/PROTEIN-GLUTAMINE GLUTAMINASE"/>
    <property type="match status" value="1"/>
</dbReference>
<dbReference type="CDD" id="cd16433">
    <property type="entry name" value="CheB"/>
    <property type="match status" value="1"/>
</dbReference>
<evidence type="ECO:0000313" key="7">
    <source>
        <dbReference type="Proteomes" id="UP000570474"/>
    </source>
</evidence>
<feature type="active site" evidence="4">
    <location>
        <position position="34"/>
    </location>
</feature>
<accession>A0A847RQH1</accession>
<protein>
    <recommendedName>
        <fullName evidence="2">protein-glutamate methylesterase</fullName>
        <ecNumber evidence="2">3.1.1.61</ecNumber>
    </recommendedName>
</protein>
<dbReference type="GO" id="GO:0000156">
    <property type="term" value="F:phosphorelay response regulator activity"/>
    <property type="evidence" value="ECO:0007669"/>
    <property type="project" value="InterPro"/>
</dbReference>
<keyword evidence="7" id="KW-1185">Reference proteome</keyword>
<dbReference type="EC" id="3.1.1.61" evidence="2"/>
<reference evidence="6 7" key="1">
    <citation type="submission" date="2020-04" db="EMBL/GenBank/DDBJ databases">
        <authorList>
            <person name="Yin C."/>
        </authorList>
    </citation>
    <scope>NUCLEOTIDE SEQUENCE [LARGE SCALE GENOMIC DNA]</scope>
    <source>
        <strain evidence="6 7">Ae27</strain>
    </source>
</reference>
<dbReference type="InterPro" id="IPR000673">
    <property type="entry name" value="Sig_transdc_resp-reg_Me-estase"/>
</dbReference>
<keyword evidence="4" id="KW-0145">Chemotaxis</keyword>
<proteinExistence type="predicted"/>